<feature type="transmembrane region" description="Helical" evidence="7">
    <location>
        <begin position="186"/>
        <end position="207"/>
    </location>
</feature>
<name>A0A1I0G0K1_9FIRM</name>
<keyword evidence="6 7" id="KW-0472">Membrane</keyword>
<feature type="transmembrane region" description="Helical" evidence="7">
    <location>
        <begin position="132"/>
        <end position="151"/>
    </location>
</feature>
<proteinExistence type="inferred from homology"/>
<dbReference type="Pfam" id="PF03458">
    <property type="entry name" value="Gly_transporter"/>
    <property type="match status" value="2"/>
</dbReference>
<protein>
    <submittedName>
        <fullName evidence="9">Uncharacterized membrane protein YeiH</fullName>
    </submittedName>
</protein>
<feature type="domain" description="Glycine transporter" evidence="8">
    <location>
        <begin position="104"/>
        <end position="178"/>
    </location>
</feature>
<evidence type="ECO:0000313" key="9">
    <source>
        <dbReference type="EMBL" id="SET64386.1"/>
    </source>
</evidence>
<dbReference type="STRING" id="460384.SAMN05216313_11060"/>
<feature type="transmembrane region" description="Helical" evidence="7">
    <location>
        <begin position="6"/>
        <end position="26"/>
    </location>
</feature>
<evidence type="ECO:0000256" key="7">
    <source>
        <dbReference type="SAM" id="Phobius"/>
    </source>
</evidence>
<dbReference type="GeneID" id="93279868"/>
<evidence type="ECO:0000313" key="10">
    <source>
        <dbReference type="Proteomes" id="UP000198508"/>
    </source>
</evidence>
<gene>
    <name evidence="9" type="ORF">SAMN05216313_11060</name>
</gene>
<dbReference type="PANTHER" id="PTHR30506:SF3">
    <property type="entry name" value="UPF0126 INNER MEMBRANE PROTEIN YADS-RELATED"/>
    <property type="match status" value="1"/>
</dbReference>
<keyword evidence="3" id="KW-1003">Cell membrane</keyword>
<comment type="subcellular location">
    <subcellularLocation>
        <location evidence="1">Cell membrane</location>
        <topology evidence="1">Multi-pass membrane protein</topology>
    </subcellularLocation>
</comment>
<organism evidence="9 10">
    <name type="scientific">Enterocloster lavalensis</name>
    <dbReference type="NCBI Taxonomy" id="460384"/>
    <lineage>
        <taxon>Bacteria</taxon>
        <taxon>Bacillati</taxon>
        <taxon>Bacillota</taxon>
        <taxon>Clostridia</taxon>
        <taxon>Lachnospirales</taxon>
        <taxon>Lachnospiraceae</taxon>
        <taxon>Enterocloster</taxon>
    </lineage>
</organism>
<evidence type="ECO:0000259" key="8">
    <source>
        <dbReference type="Pfam" id="PF03458"/>
    </source>
</evidence>
<feature type="transmembrane region" description="Helical" evidence="7">
    <location>
        <begin position="33"/>
        <end position="50"/>
    </location>
</feature>
<sequence>MQNISIFFIIEMIGTVAFASSGAMVAIKKELDLLGVVVLGVTTAVGGGMLRDIILGNVPPALFMNPVYVIAGFLTVLVLFTVVRLNQMILESRSIEMYERVMNIFDAVGLGAFTVTGINTAVMAGYGDYRFLAVFLGVLTGVGGGVLRDIMAGQTPYILRKHFYACASIIGAIVYTYLLEFAGGDFAVVVSACLVVVIRLLATRYCWNLPKATKKKKEVV</sequence>
<feature type="transmembrane region" description="Helical" evidence="7">
    <location>
        <begin position="104"/>
        <end position="126"/>
    </location>
</feature>
<evidence type="ECO:0000256" key="6">
    <source>
        <dbReference type="ARBA" id="ARBA00023136"/>
    </source>
</evidence>
<dbReference type="RefSeq" id="WP_092363476.1">
    <property type="nucleotide sequence ID" value="NZ_CABJCG010000003.1"/>
</dbReference>
<keyword evidence="4 7" id="KW-0812">Transmembrane</keyword>
<dbReference type="InterPro" id="IPR005115">
    <property type="entry name" value="Gly_transporter"/>
</dbReference>
<dbReference type="PANTHER" id="PTHR30506">
    <property type="entry name" value="INNER MEMBRANE PROTEIN"/>
    <property type="match status" value="1"/>
</dbReference>
<evidence type="ECO:0000256" key="3">
    <source>
        <dbReference type="ARBA" id="ARBA00022475"/>
    </source>
</evidence>
<feature type="transmembrane region" description="Helical" evidence="7">
    <location>
        <begin position="62"/>
        <end position="83"/>
    </location>
</feature>
<dbReference type="Proteomes" id="UP000198508">
    <property type="component" value="Unassembled WGS sequence"/>
</dbReference>
<accession>A0A1I0G0K1</accession>
<evidence type="ECO:0000256" key="1">
    <source>
        <dbReference type="ARBA" id="ARBA00004651"/>
    </source>
</evidence>
<dbReference type="AlphaFoldDB" id="A0A1I0G0K1"/>
<keyword evidence="5 7" id="KW-1133">Transmembrane helix</keyword>
<evidence type="ECO:0000256" key="5">
    <source>
        <dbReference type="ARBA" id="ARBA00022989"/>
    </source>
</evidence>
<feature type="domain" description="Glycine transporter" evidence="8">
    <location>
        <begin position="9"/>
        <end position="82"/>
    </location>
</feature>
<comment type="similarity">
    <text evidence="2">Belongs to the UPF0126 family.</text>
</comment>
<dbReference type="EMBL" id="FOIM01000010">
    <property type="protein sequence ID" value="SET64386.1"/>
    <property type="molecule type" value="Genomic_DNA"/>
</dbReference>
<reference evidence="10" key="1">
    <citation type="submission" date="2016-10" db="EMBL/GenBank/DDBJ databases">
        <authorList>
            <person name="Varghese N."/>
            <person name="Submissions S."/>
        </authorList>
    </citation>
    <scope>NUCLEOTIDE SEQUENCE [LARGE SCALE GENOMIC DNA]</scope>
    <source>
        <strain evidence="10">NLAE-zl-G277</strain>
    </source>
</reference>
<evidence type="ECO:0000256" key="2">
    <source>
        <dbReference type="ARBA" id="ARBA00008193"/>
    </source>
</evidence>
<feature type="transmembrane region" description="Helical" evidence="7">
    <location>
        <begin position="163"/>
        <end position="180"/>
    </location>
</feature>
<keyword evidence="10" id="KW-1185">Reference proteome</keyword>
<dbReference type="GO" id="GO:0005886">
    <property type="term" value="C:plasma membrane"/>
    <property type="evidence" value="ECO:0007669"/>
    <property type="project" value="UniProtKB-SubCell"/>
</dbReference>
<evidence type="ECO:0000256" key="4">
    <source>
        <dbReference type="ARBA" id="ARBA00022692"/>
    </source>
</evidence>